<dbReference type="PIRSF" id="PIRSF016089">
    <property type="entry name" value="SPC22"/>
    <property type="match status" value="1"/>
</dbReference>
<dbReference type="GO" id="GO:0005787">
    <property type="term" value="C:signal peptidase complex"/>
    <property type="evidence" value="ECO:0007669"/>
    <property type="project" value="InterPro"/>
</dbReference>
<reference evidence="9" key="1">
    <citation type="submission" date="2021-01" db="EMBL/GenBank/DDBJ databases">
        <authorList>
            <person name="Corre E."/>
            <person name="Pelletier E."/>
            <person name="Niang G."/>
            <person name="Scheremetjew M."/>
            <person name="Finn R."/>
            <person name="Kale V."/>
            <person name="Holt S."/>
            <person name="Cochrane G."/>
            <person name="Meng A."/>
            <person name="Brown T."/>
            <person name="Cohen L."/>
        </authorList>
    </citation>
    <scope>NUCLEOTIDE SEQUENCE</scope>
    <source>
        <strain evidence="9">Pbaha01</strain>
    </source>
</reference>
<comment type="subcellular location">
    <subcellularLocation>
        <location evidence="1">Endoplasmic reticulum membrane</location>
        <topology evidence="1">Single-pass type II membrane protein</topology>
    </subcellularLocation>
</comment>
<keyword evidence="6" id="KW-1133">Transmembrane helix</keyword>
<keyword evidence="5" id="KW-0735">Signal-anchor</keyword>
<keyword evidence="7" id="KW-0472">Membrane</keyword>
<evidence type="ECO:0000256" key="1">
    <source>
        <dbReference type="ARBA" id="ARBA00004648"/>
    </source>
</evidence>
<sequence>MDSHSARANTIFCTFVTVLGTTAVLNHATAYLPEFAATPTGSVGLNKVHDLTVNTFLNMDQCTLSFNVSHNLTSEFNWNMNQLFVYLVATYNDTTNRRNEVTLWDRIATSREEALLSAKQLMIEYPMRDQYKELRGRDVRLHVRYRTMPITGIMYEKEVGSAKFRQNSEYFRDGTLPLPKTHRR</sequence>
<gene>
    <name evidence="9" type="ORF">PBAH0796_LOCUS12056</name>
</gene>
<dbReference type="AlphaFoldDB" id="A0A7S0A8Z6"/>
<evidence type="ECO:0000256" key="8">
    <source>
        <dbReference type="ARBA" id="ARBA00029556"/>
    </source>
</evidence>
<dbReference type="EMBL" id="HBEG01019932">
    <property type="protein sequence ID" value="CAD8356689.1"/>
    <property type="molecule type" value="Transcribed_RNA"/>
</dbReference>
<accession>A0A7S0A8Z6</accession>
<comment type="similarity">
    <text evidence="2">Belongs to the SPCS3 family.</text>
</comment>
<dbReference type="PANTHER" id="PTHR12804">
    <property type="entry name" value="MICROSOMAL SIGNAL PEPTIDASE 23 KD SUBUNIT SPC22/23"/>
    <property type="match status" value="1"/>
</dbReference>
<dbReference type="GO" id="GO:0006465">
    <property type="term" value="P:signal peptide processing"/>
    <property type="evidence" value="ECO:0007669"/>
    <property type="project" value="InterPro"/>
</dbReference>
<name>A0A7S0A8Z6_9DINO</name>
<evidence type="ECO:0000256" key="6">
    <source>
        <dbReference type="ARBA" id="ARBA00022989"/>
    </source>
</evidence>
<evidence type="ECO:0000256" key="7">
    <source>
        <dbReference type="ARBA" id="ARBA00023136"/>
    </source>
</evidence>
<keyword evidence="3" id="KW-0812">Transmembrane</keyword>
<dbReference type="InterPro" id="IPR007653">
    <property type="entry name" value="SPC3"/>
</dbReference>
<evidence type="ECO:0000256" key="3">
    <source>
        <dbReference type="ARBA" id="ARBA00022692"/>
    </source>
</evidence>
<dbReference type="PANTHER" id="PTHR12804:SF0">
    <property type="entry name" value="SIGNAL PEPTIDASE COMPLEX SUBUNIT 3"/>
    <property type="match status" value="1"/>
</dbReference>
<keyword evidence="4" id="KW-0256">Endoplasmic reticulum</keyword>
<dbReference type="GO" id="GO:0045047">
    <property type="term" value="P:protein targeting to ER"/>
    <property type="evidence" value="ECO:0007669"/>
    <property type="project" value="TreeGrafter"/>
</dbReference>
<proteinExistence type="inferred from homology"/>
<evidence type="ECO:0000256" key="5">
    <source>
        <dbReference type="ARBA" id="ARBA00022968"/>
    </source>
</evidence>
<evidence type="ECO:0000313" key="9">
    <source>
        <dbReference type="EMBL" id="CAD8356689.1"/>
    </source>
</evidence>
<protein>
    <recommendedName>
        <fullName evidence="8">Signal peptidase complex subunit 3</fullName>
    </recommendedName>
</protein>
<evidence type="ECO:0000256" key="2">
    <source>
        <dbReference type="ARBA" id="ARBA00009289"/>
    </source>
</evidence>
<evidence type="ECO:0000256" key="4">
    <source>
        <dbReference type="ARBA" id="ARBA00022824"/>
    </source>
</evidence>
<dbReference type="Pfam" id="PF04573">
    <property type="entry name" value="SPC22"/>
    <property type="match status" value="1"/>
</dbReference>
<organism evidence="9">
    <name type="scientific">Pyrodinium bahamense</name>
    <dbReference type="NCBI Taxonomy" id="73915"/>
    <lineage>
        <taxon>Eukaryota</taxon>
        <taxon>Sar</taxon>
        <taxon>Alveolata</taxon>
        <taxon>Dinophyceae</taxon>
        <taxon>Gonyaulacales</taxon>
        <taxon>Pyrocystaceae</taxon>
        <taxon>Pyrodinium</taxon>
    </lineage>
</organism>